<feature type="compositionally biased region" description="Polar residues" evidence="10">
    <location>
        <begin position="782"/>
        <end position="791"/>
    </location>
</feature>
<evidence type="ECO:0000256" key="7">
    <source>
        <dbReference type="ARBA" id="ARBA00022658"/>
    </source>
</evidence>
<dbReference type="Pfam" id="PF23629">
    <property type="entry name" value="Death_MADD"/>
    <property type="match status" value="1"/>
</dbReference>
<evidence type="ECO:0000256" key="3">
    <source>
        <dbReference type="ARBA" id="ARBA00005978"/>
    </source>
</evidence>
<feature type="compositionally biased region" description="Acidic residues" evidence="10">
    <location>
        <begin position="587"/>
        <end position="599"/>
    </location>
</feature>
<dbReference type="SMART" id="SM00799">
    <property type="entry name" value="DENN"/>
    <property type="match status" value="1"/>
</dbReference>
<feature type="domain" description="UDENN" evidence="11">
    <location>
        <begin position="15"/>
        <end position="534"/>
    </location>
</feature>
<dbReference type="PANTHER" id="PTHR13008:SF7">
    <property type="entry name" value="MAP KINASE-ACTIVATING DEATH DOMAIN PROTEIN"/>
    <property type="match status" value="1"/>
</dbReference>
<dbReference type="Pfam" id="PF03456">
    <property type="entry name" value="uDENN"/>
    <property type="match status" value="1"/>
</dbReference>
<feature type="compositionally biased region" description="Polar residues" evidence="10">
    <location>
        <begin position="719"/>
        <end position="744"/>
    </location>
</feature>
<dbReference type="InterPro" id="IPR039980">
    <property type="entry name" value="MADD"/>
</dbReference>
<evidence type="ECO:0000259" key="11">
    <source>
        <dbReference type="PROSITE" id="PS50211"/>
    </source>
</evidence>
<feature type="region of interest" description="Disordered" evidence="10">
    <location>
        <begin position="645"/>
        <end position="830"/>
    </location>
</feature>
<dbReference type="Proteomes" id="UP001186944">
    <property type="component" value="Unassembled WGS sequence"/>
</dbReference>
<comment type="subcellular location">
    <subcellularLocation>
        <location evidence="1">Cell membrane</location>
    </subcellularLocation>
    <subcellularLocation>
        <location evidence="2">Cytoplasm</location>
    </subcellularLocation>
</comment>
<dbReference type="Pfam" id="PF25328">
    <property type="entry name" value="PH_MADD"/>
    <property type="match status" value="1"/>
</dbReference>
<dbReference type="EMBL" id="VSWD01000005">
    <property type="protein sequence ID" value="KAK3102526.1"/>
    <property type="molecule type" value="Genomic_DNA"/>
</dbReference>
<feature type="compositionally biased region" description="Polar residues" evidence="10">
    <location>
        <begin position="818"/>
        <end position="830"/>
    </location>
</feature>
<dbReference type="GO" id="GO:0005085">
    <property type="term" value="F:guanyl-nucleotide exchange factor activity"/>
    <property type="evidence" value="ECO:0007669"/>
    <property type="project" value="UniProtKB-KW"/>
</dbReference>
<dbReference type="InterPro" id="IPR056574">
    <property type="entry name" value="Death_MADD"/>
</dbReference>
<feature type="region of interest" description="Disordered" evidence="10">
    <location>
        <begin position="891"/>
        <end position="916"/>
    </location>
</feature>
<dbReference type="InterPro" id="IPR001194">
    <property type="entry name" value="cDENN_dom"/>
</dbReference>
<evidence type="ECO:0000313" key="13">
    <source>
        <dbReference type="Proteomes" id="UP001186944"/>
    </source>
</evidence>
<dbReference type="InterPro" id="IPR043153">
    <property type="entry name" value="DENN_C"/>
</dbReference>
<evidence type="ECO:0000256" key="1">
    <source>
        <dbReference type="ARBA" id="ARBA00004236"/>
    </source>
</evidence>
<keyword evidence="6" id="KW-0963">Cytoplasm</keyword>
<keyword evidence="13" id="KW-1185">Reference proteome</keyword>
<evidence type="ECO:0000256" key="4">
    <source>
        <dbReference type="ARBA" id="ARBA00017868"/>
    </source>
</evidence>
<dbReference type="InterPro" id="IPR037516">
    <property type="entry name" value="Tripartite_DENN"/>
</dbReference>
<comment type="similarity">
    <text evidence="3">Belongs to the MADD family.</text>
</comment>
<evidence type="ECO:0000256" key="6">
    <source>
        <dbReference type="ARBA" id="ARBA00022490"/>
    </source>
</evidence>
<name>A0AA89C1H3_PINIB</name>
<feature type="compositionally biased region" description="Low complexity" evidence="10">
    <location>
        <begin position="857"/>
        <end position="875"/>
    </location>
</feature>
<sequence length="1591" mass="178199">MSETTKYFCPRLLDYIVIVGSRHPNHNNNVAQTPELLRRYPLEDHQDFPLSPDIIFFCQPEGCISVGPKRMSLRETTSFVFTLTEKDSGKVRYGICVNFFRPIERKSDKSGRIYSTSVADGNGNLNVCPDNERHRSPRSNRRQKTAGRVRNNTLTSLCIVSHHPFFSTFRECLFILRRLIDACHDRSCTKRIGGSRSMSRDTVWGVLTGQGSDNLTGLVMHEVKEIETWILRLLSAPVPVPGKTRVEVQVLPKDLQPPLLFALPDHTRFTLIDFPLHLPLELLGVDTCLKVLTAIMLEYKVVMQSRDYNALSMSVMAFVSMLYPLEYMFPVIPLLPTCMSSAEQLLMAPTPFIIGVPASFFPYKNDFKVPDDVWVVDLDSNKMTIGRNEELPPLPEPEGTHLRNHLKQALASMSMTPQPIKNLDALAQNPEQWKRRESFSSQTGFNPLIYGNDVDSVDVATRVAMIRFFNSANTLGNFSEHTRTLRLYPRPVVAFQVYSFLKSRPARTHYTARLARTQAVEYYAEWSLCPKNVVFLRVQTSVYDPLLIGDKPKWYAHQLQPIEFRVYDEYSSLGAALSSAVDIVSDEYPTDESGSDSDGADSTSSSYSSLSDFVTDMMNSEIDGDTPAFLPEHQVLVADESKVYSPPNKLQLPDTPVTTSDSALSVPDSDASSSDSESPSYSSNPPRPGSADIKDMASVSPKFPSKATPNEFRYDSGNAPPTNRVLSSTTFARTDSIDSNSSTPEMPKRPALAPLTQSLTSAFEAYEKPARPPRSPKLSERLSASDTSGFHSLSLPPSSPRKLSSSTRSSPGIKSFTGDDNASDRASTPSSLISTISNELTDIAQSASSTVSELFGSSTRSPHPSSSKPAKPFAPLGNRKALVEKSGLVKHAATNKKHKESHKTSQESRNATNSENQQFLKEVVTNVLEGQGVSWLKLSRIRKLMEDENYRNFVVSRLNKNLDKKLADDTPHIEDISLTKPLYKGMMTLVKAMVHGLEHTYQNHGLGGMASAYMLLEIIHTHYWAKELVGTGSNKSDSSHTPEITSPSGSHENLSIKSIESPQKSETQSLNDDQMVASLGSPVIVNGEEFENIEIESFNELTMQDSNPGPEGRMDQNSNTQKYTRAGHRCEVVVSDADISSPTTQLDVMRQMVKNKEMMHANPKIDKRCSIESEMSEASTLISSSSETFGDEEAMKKKRIKHHTIRGAMSDSEMELSGFSTYNKRSRSGGLYGSKSSLSTGYRYNDGKMISTSPQLQSPEGPKVYVFEGLIGKDRSRLWDQMQFWEDVFLDAVAQERDIIGMDQGPGEMMDRYNSLGNGERRRLEHDEDKLLAYMLYNIVAFMVMMRVHKQEIRKKIRRLLGKSHIGLAYSADVNNLLDQINNLHGNDIDLRPMGSRFMQKQSFTVHWGGDNTGDMLFMEVCDDCIILRSVTGAICDRWWYEKLVNMTYCPKTKVLCLWRKHGEKVQLNQFYTKKCRELYFCVKESMEKAAARNNGKLPGPELGGEFPVTDMKSGQGGLLQVCMEGIGLLLANSKVDNSYDEVLCFYFALSTYLHTHCSLNRKKKILFLLSFTIKQRISKIFRLIKVKLGL</sequence>
<feature type="region of interest" description="Disordered" evidence="10">
    <location>
        <begin position="854"/>
        <end position="876"/>
    </location>
</feature>
<feature type="region of interest" description="Disordered" evidence="10">
    <location>
        <begin position="1031"/>
        <end position="1070"/>
    </location>
</feature>
<dbReference type="PANTHER" id="PTHR13008">
    <property type="entry name" value="MAP-KINASE ACTIVATING DEATH DOMAIN PROTEIN MADD /DENN/AEX-3 C.ELEGANS"/>
    <property type="match status" value="1"/>
</dbReference>
<keyword evidence="5" id="KW-1003">Cell membrane</keyword>
<dbReference type="GO" id="GO:0042981">
    <property type="term" value="P:regulation of apoptotic process"/>
    <property type="evidence" value="ECO:0007669"/>
    <property type="project" value="TreeGrafter"/>
</dbReference>
<keyword evidence="8" id="KW-0053">Apoptosis</keyword>
<evidence type="ECO:0000256" key="10">
    <source>
        <dbReference type="SAM" id="MobiDB-lite"/>
    </source>
</evidence>
<dbReference type="FunFam" id="3.40.50.11500:FF:000002">
    <property type="entry name" value="MAP kinase-activating death domain protein-like Protein"/>
    <property type="match status" value="1"/>
</dbReference>
<feature type="compositionally biased region" description="Basic residues" evidence="10">
    <location>
        <begin position="135"/>
        <end position="147"/>
    </location>
</feature>
<dbReference type="InterPro" id="IPR057469">
    <property type="entry name" value="PH_MADD"/>
</dbReference>
<keyword evidence="9" id="KW-0472">Membrane</keyword>
<dbReference type="GO" id="GO:0032483">
    <property type="term" value="P:regulation of Rab protein signal transduction"/>
    <property type="evidence" value="ECO:0007669"/>
    <property type="project" value="TreeGrafter"/>
</dbReference>
<dbReference type="GO" id="GO:0005829">
    <property type="term" value="C:cytosol"/>
    <property type="evidence" value="ECO:0007669"/>
    <property type="project" value="TreeGrafter"/>
</dbReference>
<evidence type="ECO:0000256" key="5">
    <source>
        <dbReference type="ARBA" id="ARBA00022475"/>
    </source>
</evidence>
<feature type="compositionally biased region" description="Low complexity" evidence="10">
    <location>
        <begin position="792"/>
        <end position="811"/>
    </location>
</feature>
<comment type="caution">
    <text evidence="12">The sequence shown here is derived from an EMBL/GenBank/DDBJ whole genome shotgun (WGS) entry which is preliminary data.</text>
</comment>
<reference evidence="12" key="1">
    <citation type="submission" date="2019-08" db="EMBL/GenBank/DDBJ databases">
        <title>The improved chromosome-level genome for the pearl oyster Pinctada fucata martensii using PacBio sequencing and Hi-C.</title>
        <authorList>
            <person name="Zheng Z."/>
        </authorList>
    </citation>
    <scope>NUCLEOTIDE SEQUENCE</scope>
    <source>
        <strain evidence="12">ZZ-2019</strain>
        <tissue evidence="12">Adductor muscle</tissue>
    </source>
</reference>
<accession>A0AA89C1H3</accession>
<dbReference type="Pfam" id="PF02141">
    <property type="entry name" value="DENN"/>
    <property type="match status" value="1"/>
</dbReference>
<gene>
    <name evidence="12" type="ORF">FSP39_011958</name>
</gene>
<dbReference type="PROSITE" id="PS50211">
    <property type="entry name" value="DENN"/>
    <property type="match status" value="1"/>
</dbReference>
<dbReference type="SMART" id="SM00800">
    <property type="entry name" value="uDENN"/>
    <property type="match status" value="1"/>
</dbReference>
<evidence type="ECO:0000313" key="12">
    <source>
        <dbReference type="EMBL" id="KAK3102526.1"/>
    </source>
</evidence>
<evidence type="ECO:0000256" key="2">
    <source>
        <dbReference type="ARBA" id="ARBA00004496"/>
    </source>
</evidence>
<keyword evidence="7" id="KW-0344">Guanine-nucleotide releasing factor</keyword>
<dbReference type="Gene3D" id="3.30.450.200">
    <property type="match status" value="1"/>
</dbReference>
<organism evidence="12 13">
    <name type="scientific">Pinctada imbricata</name>
    <name type="common">Atlantic pearl-oyster</name>
    <name type="synonym">Pinctada martensii</name>
    <dbReference type="NCBI Taxonomy" id="66713"/>
    <lineage>
        <taxon>Eukaryota</taxon>
        <taxon>Metazoa</taxon>
        <taxon>Spiralia</taxon>
        <taxon>Lophotrochozoa</taxon>
        <taxon>Mollusca</taxon>
        <taxon>Bivalvia</taxon>
        <taxon>Autobranchia</taxon>
        <taxon>Pteriomorphia</taxon>
        <taxon>Pterioida</taxon>
        <taxon>Pterioidea</taxon>
        <taxon>Pteriidae</taxon>
        <taxon>Pinctada</taxon>
    </lineage>
</organism>
<feature type="compositionally biased region" description="Polar residues" evidence="10">
    <location>
        <begin position="907"/>
        <end position="916"/>
    </location>
</feature>
<dbReference type="SMART" id="SM00801">
    <property type="entry name" value="dDENN"/>
    <property type="match status" value="1"/>
</dbReference>
<evidence type="ECO:0000256" key="8">
    <source>
        <dbReference type="ARBA" id="ARBA00022703"/>
    </source>
</evidence>
<dbReference type="InterPro" id="IPR005113">
    <property type="entry name" value="uDENN_dom"/>
</dbReference>
<dbReference type="Gene3D" id="3.40.50.11500">
    <property type="match status" value="1"/>
</dbReference>
<dbReference type="GO" id="GO:0006915">
    <property type="term" value="P:apoptotic process"/>
    <property type="evidence" value="ECO:0007669"/>
    <property type="project" value="UniProtKB-KW"/>
</dbReference>
<feature type="region of interest" description="Disordered" evidence="10">
    <location>
        <begin position="124"/>
        <end position="147"/>
    </location>
</feature>
<evidence type="ECO:0000256" key="9">
    <source>
        <dbReference type="ARBA" id="ARBA00023136"/>
    </source>
</evidence>
<feature type="region of interest" description="Disordered" evidence="10">
    <location>
        <begin position="587"/>
        <end position="608"/>
    </location>
</feature>
<protein>
    <recommendedName>
        <fullName evidence="4">MAP kinase-activating death domain protein</fullName>
    </recommendedName>
</protein>
<proteinExistence type="inferred from homology"/>
<dbReference type="InterPro" id="IPR005112">
    <property type="entry name" value="dDENN_dom"/>
</dbReference>
<dbReference type="GO" id="GO:0005886">
    <property type="term" value="C:plasma membrane"/>
    <property type="evidence" value="ECO:0007669"/>
    <property type="project" value="UniProtKB-SubCell"/>
</dbReference>
<feature type="compositionally biased region" description="Low complexity" evidence="10">
    <location>
        <begin position="660"/>
        <end position="684"/>
    </location>
</feature>